<organism evidence="1">
    <name type="scientific">marine metagenome</name>
    <dbReference type="NCBI Taxonomy" id="408172"/>
    <lineage>
        <taxon>unclassified sequences</taxon>
        <taxon>metagenomes</taxon>
        <taxon>ecological metagenomes</taxon>
    </lineage>
</organism>
<evidence type="ECO:0000313" key="1">
    <source>
        <dbReference type="EMBL" id="SVD46089.1"/>
    </source>
</evidence>
<reference evidence="1" key="1">
    <citation type="submission" date="2018-05" db="EMBL/GenBank/DDBJ databases">
        <authorList>
            <person name="Lanie J.A."/>
            <person name="Ng W.-L."/>
            <person name="Kazmierczak K.M."/>
            <person name="Andrzejewski T.M."/>
            <person name="Davidsen T.M."/>
            <person name="Wayne K.J."/>
            <person name="Tettelin H."/>
            <person name="Glass J.I."/>
            <person name="Rusch D."/>
            <person name="Podicherti R."/>
            <person name="Tsui H.-C.T."/>
            <person name="Winkler M.E."/>
        </authorList>
    </citation>
    <scope>NUCLEOTIDE SEQUENCE</scope>
</reference>
<proteinExistence type="predicted"/>
<feature type="non-terminal residue" evidence="1">
    <location>
        <position position="34"/>
    </location>
</feature>
<gene>
    <name evidence="1" type="ORF">METZ01_LOCUS398943</name>
</gene>
<dbReference type="EMBL" id="UINC01152097">
    <property type="protein sequence ID" value="SVD46089.1"/>
    <property type="molecule type" value="Genomic_DNA"/>
</dbReference>
<sequence>VVELIRALGVFCETPSKEHVRLTRLLGFSQAPTS</sequence>
<name>A0A382VHW5_9ZZZZ</name>
<feature type="non-terminal residue" evidence="1">
    <location>
        <position position="1"/>
    </location>
</feature>
<accession>A0A382VHW5</accession>
<protein>
    <submittedName>
        <fullName evidence="1">Uncharacterized protein</fullName>
    </submittedName>
</protein>
<dbReference type="AlphaFoldDB" id="A0A382VHW5"/>